<gene>
    <name evidence="3" type="ORF">EZI54_05775</name>
</gene>
<protein>
    <submittedName>
        <fullName evidence="3">DUF4124 domain-containing protein</fullName>
    </submittedName>
</protein>
<feature type="region of interest" description="Disordered" evidence="1">
    <location>
        <begin position="93"/>
        <end position="112"/>
    </location>
</feature>
<feature type="domain" description="DUF4124" evidence="2">
    <location>
        <begin position="26"/>
        <end position="64"/>
    </location>
</feature>
<proteinExistence type="predicted"/>
<dbReference type="InterPro" id="IPR025392">
    <property type="entry name" value="DUF4124"/>
</dbReference>
<organism evidence="3 4">
    <name type="scientific">Marinobacter halodurans</name>
    <dbReference type="NCBI Taxonomy" id="2528979"/>
    <lineage>
        <taxon>Bacteria</taxon>
        <taxon>Pseudomonadati</taxon>
        <taxon>Pseudomonadota</taxon>
        <taxon>Gammaproteobacteria</taxon>
        <taxon>Pseudomonadales</taxon>
        <taxon>Marinobacteraceae</taxon>
        <taxon>Marinobacter</taxon>
    </lineage>
</organism>
<keyword evidence="4" id="KW-1185">Reference proteome</keyword>
<dbReference type="Proteomes" id="UP000313645">
    <property type="component" value="Unassembled WGS sequence"/>
</dbReference>
<comment type="caution">
    <text evidence="3">The sequence shown here is derived from an EMBL/GenBank/DDBJ whole genome shotgun (WGS) entry which is preliminary data.</text>
</comment>
<evidence type="ECO:0000313" key="3">
    <source>
        <dbReference type="EMBL" id="TBW57960.1"/>
    </source>
</evidence>
<accession>A0ABY1ZQA1</accession>
<sequence>MECPYIGPVLAISRMMIMRKLMTLSLLALAVLPLHAEVYQWTDAQGQVHFGDRPPANADARERQIESPRRLNGAGEDSAARIRELDEFFRRRQDERRAEEQAAAKREAASEKRDEACRRMLAELRHMKTINRFYRLNDQGETVFLSGEEGDRLRRNYRQSYEEHCGDR</sequence>
<dbReference type="EMBL" id="SJDL01000006">
    <property type="protein sequence ID" value="TBW57960.1"/>
    <property type="molecule type" value="Genomic_DNA"/>
</dbReference>
<evidence type="ECO:0000313" key="4">
    <source>
        <dbReference type="Proteomes" id="UP000313645"/>
    </source>
</evidence>
<evidence type="ECO:0000259" key="2">
    <source>
        <dbReference type="Pfam" id="PF13511"/>
    </source>
</evidence>
<feature type="region of interest" description="Disordered" evidence="1">
    <location>
        <begin position="50"/>
        <end position="78"/>
    </location>
</feature>
<name>A0ABY1ZQA1_9GAMM</name>
<feature type="compositionally biased region" description="Basic and acidic residues" evidence="1">
    <location>
        <begin position="59"/>
        <end position="69"/>
    </location>
</feature>
<dbReference type="Pfam" id="PF13511">
    <property type="entry name" value="DUF4124"/>
    <property type="match status" value="1"/>
</dbReference>
<reference evidence="3 4" key="1">
    <citation type="submission" date="2019-02" db="EMBL/GenBank/DDBJ databases">
        <title>Marinobacter halodurans sp. nov., a marine bacterium isolated from sea tidal flat.</title>
        <authorList>
            <person name="Yoo Y."/>
            <person name="Lee D.W."/>
            <person name="Kim B.S."/>
            <person name="Kim J.-J."/>
        </authorList>
    </citation>
    <scope>NUCLEOTIDE SEQUENCE [LARGE SCALE GENOMIC DNA]</scope>
    <source>
        <strain evidence="3 4">YJ-S3-2</strain>
    </source>
</reference>
<evidence type="ECO:0000256" key="1">
    <source>
        <dbReference type="SAM" id="MobiDB-lite"/>
    </source>
</evidence>